<accession>A0A4S4LW94</accession>
<name>A0A4S4LW94_9AGAM</name>
<feature type="transmembrane region" description="Helical" evidence="1">
    <location>
        <begin position="384"/>
        <end position="408"/>
    </location>
</feature>
<protein>
    <recommendedName>
        <fullName evidence="4">Protein kinase domain-containing protein</fullName>
    </recommendedName>
</protein>
<sequence length="538" mass="61360">MPSPEPPLSASRYGPAQAQLPSKKHALAPKQQQAAQKHRMNACARIVERGLHVHDFTMNALSEMGKEVRSIVQPLVSVSLVHVIFGSDRTLMDENRMLPGAMRDLWHKRRMIQLRRRLSRAFLSHECSMDTAKYNQSQADMRIISCPERADDMQSLHFMGPARPTTSNWEFEELFIDTQRHEPRPAAIPMNFLQFEVEEAKEAPSLTEWKATEKSYKELWYPRRDFFQAKGYQLWKSRGIDSLFAPNDHLRTPDGFSYDTEYSATRDPSFFSIRECTCLLELCCCTNLLLSSQPTTHCPARTIDDREVLIVLLSDGVTGANTVDCLQHVATGAVAGIDRNHSLPLLQQFPCGNLVFGVFPLISYAFHIPWFSSMVEAVDAMNQILEHFFTIVVLLIVICSLTTCYIRVVKDIETPSITVVPEIFIYHATTSSTLSGHSWDDYARAAPPEMRSGKPYCPFKSDVWQLGRTFLDCFQHLEHVPETIQLLQSMIGEDPDVRPTARITVERLNELRYTISPTLLLQPIDRIPWVDEEEDLES</sequence>
<keyword evidence="1" id="KW-0812">Transmembrane</keyword>
<reference evidence="2 3" key="1">
    <citation type="submission" date="2019-02" db="EMBL/GenBank/DDBJ databases">
        <title>Genome sequencing of the rare red list fungi Bondarzewia mesenterica.</title>
        <authorList>
            <person name="Buettner E."/>
            <person name="Kellner H."/>
        </authorList>
    </citation>
    <scope>NUCLEOTIDE SEQUENCE [LARGE SCALE GENOMIC DNA]</scope>
    <source>
        <strain evidence="2 3">DSM 108281</strain>
    </source>
</reference>
<gene>
    <name evidence="2" type="ORF">EW146_g4226</name>
</gene>
<feature type="transmembrane region" description="Helical" evidence="1">
    <location>
        <begin position="354"/>
        <end position="372"/>
    </location>
</feature>
<comment type="caution">
    <text evidence="2">The sequence shown here is derived from an EMBL/GenBank/DDBJ whole genome shotgun (WGS) entry which is preliminary data.</text>
</comment>
<organism evidence="2 3">
    <name type="scientific">Bondarzewia mesenterica</name>
    <dbReference type="NCBI Taxonomy" id="1095465"/>
    <lineage>
        <taxon>Eukaryota</taxon>
        <taxon>Fungi</taxon>
        <taxon>Dikarya</taxon>
        <taxon>Basidiomycota</taxon>
        <taxon>Agaricomycotina</taxon>
        <taxon>Agaricomycetes</taxon>
        <taxon>Russulales</taxon>
        <taxon>Bondarzewiaceae</taxon>
        <taxon>Bondarzewia</taxon>
    </lineage>
</organism>
<dbReference type="Proteomes" id="UP000310158">
    <property type="component" value="Unassembled WGS sequence"/>
</dbReference>
<keyword evidence="3" id="KW-1185">Reference proteome</keyword>
<proteinExistence type="predicted"/>
<dbReference type="OrthoDB" id="2985259at2759"/>
<dbReference type="SUPFAM" id="SSF56112">
    <property type="entry name" value="Protein kinase-like (PK-like)"/>
    <property type="match status" value="1"/>
</dbReference>
<keyword evidence="1" id="KW-1133">Transmembrane helix</keyword>
<evidence type="ECO:0008006" key="4">
    <source>
        <dbReference type="Google" id="ProtNLM"/>
    </source>
</evidence>
<keyword evidence="1" id="KW-0472">Membrane</keyword>
<evidence type="ECO:0000256" key="1">
    <source>
        <dbReference type="SAM" id="Phobius"/>
    </source>
</evidence>
<evidence type="ECO:0000313" key="3">
    <source>
        <dbReference type="Proteomes" id="UP000310158"/>
    </source>
</evidence>
<evidence type="ECO:0000313" key="2">
    <source>
        <dbReference type="EMBL" id="THH16407.1"/>
    </source>
</evidence>
<dbReference type="EMBL" id="SGPL01000159">
    <property type="protein sequence ID" value="THH16407.1"/>
    <property type="molecule type" value="Genomic_DNA"/>
</dbReference>
<dbReference type="InterPro" id="IPR011009">
    <property type="entry name" value="Kinase-like_dom_sf"/>
</dbReference>
<dbReference type="AlphaFoldDB" id="A0A4S4LW94"/>